<keyword evidence="4 5" id="KW-0472">Membrane</keyword>
<dbReference type="GO" id="GO:0012505">
    <property type="term" value="C:endomembrane system"/>
    <property type="evidence" value="ECO:0007669"/>
    <property type="project" value="UniProtKB-SubCell"/>
</dbReference>
<comment type="subcellular location">
    <subcellularLocation>
        <location evidence="1">Endomembrane system</location>
        <topology evidence="1">Multi-pass membrane protein</topology>
    </subcellularLocation>
</comment>
<evidence type="ECO:0000256" key="4">
    <source>
        <dbReference type="ARBA" id="ARBA00023136"/>
    </source>
</evidence>
<evidence type="ECO:0008006" key="8">
    <source>
        <dbReference type="Google" id="ProtNLM"/>
    </source>
</evidence>
<feature type="transmembrane region" description="Helical" evidence="5">
    <location>
        <begin position="89"/>
        <end position="106"/>
    </location>
</feature>
<dbReference type="Pfam" id="PF04191">
    <property type="entry name" value="PEMT"/>
    <property type="match status" value="1"/>
</dbReference>
<name>A0AAN2CAG3_UNVUL</name>
<dbReference type="GO" id="GO:0016740">
    <property type="term" value="F:transferase activity"/>
    <property type="evidence" value="ECO:0007669"/>
    <property type="project" value="UniProtKB-ARBA"/>
</dbReference>
<proteinExistence type="predicted"/>
<dbReference type="EMBL" id="AP025523">
    <property type="protein sequence ID" value="BDE07635.1"/>
    <property type="molecule type" value="Genomic_DNA"/>
</dbReference>
<evidence type="ECO:0000313" key="6">
    <source>
        <dbReference type="EMBL" id="BDE07635.1"/>
    </source>
</evidence>
<keyword evidence="3 5" id="KW-1133">Transmembrane helix</keyword>
<dbReference type="KEGG" id="vab:WPS_29110"/>
<evidence type="ECO:0000256" key="1">
    <source>
        <dbReference type="ARBA" id="ARBA00004127"/>
    </source>
</evidence>
<keyword evidence="7" id="KW-1185">Reference proteome</keyword>
<feature type="transmembrane region" description="Helical" evidence="5">
    <location>
        <begin position="113"/>
        <end position="131"/>
    </location>
</feature>
<dbReference type="AlphaFoldDB" id="A0AAN2CAG3"/>
<evidence type="ECO:0000256" key="5">
    <source>
        <dbReference type="SAM" id="Phobius"/>
    </source>
</evidence>
<evidence type="ECO:0000256" key="3">
    <source>
        <dbReference type="ARBA" id="ARBA00022989"/>
    </source>
</evidence>
<dbReference type="PANTHER" id="PTHR12714:SF9">
    <property type="entry name" value="PROTEIN-S-ISOPRENYLCYSTEINE O-METHYLTRANSFERASE"/>
    <property type="match status" value="1"/>
</dbReference>
<evidence type="ECO:0000313" key="7">
    <source>
        <dbReference type="Proteomes" id="UP001317532"/>
    </source>
</evidence>
<accession>A0AAN2CAG3</accession>
<dbReference type="RefSeq" id="WP_317995213.1">
    <property type="nucleotide sequence ID" value="NZ_AP025523.1"/>
</dbReference>
<sequence length="201" mass="21403">MNDDSSQAQDLRSLVFAQRGTLLALPAVVLAALGKPSAFSIATGLPLAFTGEAIRMWAVGYSGVTTRSDRVIAPKLVTAGPYAYVRNPLYVGNFLTAAGFAFAFTGKNGALPRALLVAGSLAAMLGVYATIVPHEEAYLRRTFGEEFDEYTRRVPPVFPLVEPAEPQQGSYDPEVIAAAESRTFLTFGAMLAVLAVKALRS</sequence>
<protein>
    <recommendedName>
        <fullName evidence="8">Isoprenylcysteine carboxylmethyltransferase family protein</fullName>
    </recommendedName>
</protein>
<feature type="transmembrane region" description="Helical" evidence="5">
    <location>
        <begin position="21"/>
        <end position="42"/>
    </location>
</feature>
<reference evidence="6 7" key="1">
    <citation type="journal article" date="2022" name="ISME Commun">
        <title>Vulcanimicrobium alpinus gen. nov. sp. nov., the first cultivated representative of the candidate phylum 'Eremiobacterota', is a metabolically versatile aerobic anoxygenic phototroph.</title>
        <authorList>
            <person name="Yabe S."/>
            <person name="Muto K."/>
            <person name="Abe K."/>
            <person name="Yokota A."/>
            <person name="Staudigel H."/>
            <person name="Tebo B.M."/>
        </authorList>
    </citation>
    <scope>NUCLEOTIDE SEQUENCE [LARGE SCALE GENOMIC DNA]</scope>
    <source>
        <strain evidence="6 7">WC8-2</strain>
    </source>
</reference>
<evidence type="ECO:0000256" key="2">
    <source>
        <dbReference type="ARBA" id="ARBA00022692"/>
    </source>
</evidence>
<dbReference type="Proteomes" id="UP001317532">
    <property type="component" value="Chromosome"/>
</dbReference>
<gene>
    <name evidence="6" type="ORF">WPS_29110</name>
</gene>
<keyword evidence="2 5" id="KW-0812">Transmembrane</keyword>
<dbReference type="InterPro" id="IPR007318">
    <property type="entry name" value="Phopholipid_MeTrfase"/>
</dbReference>
<dbReference type="Gene3D" id="1.20.120.1630">
    <property type="match status" value="1"/>
</dbReference>
<organism evidence="6 7">
    <name type="scientific">Vulcanimicrobium alpinum</name>
    <dbReference type="NCBI Taxonomy" id="3016050"/>
    <lineage>
        <taxon>Bacteria</taxon>
        <taxon>Bacillati</taxon>
        <taxon>Vulcanimicrobiota</taxon>
        <taxon>Vulcanimicrobiia</taxon>
        <taxon>Vulcanimicrobiales</taxon>
        <taxon>Vulcanimicrobiaceae</taxon>
        <taxon>Vulcanimicrobium</taxon>
    </lineage>
</organism>
<dbReference type="PANTHER" id="PTHR12714">
    <property type="entry name" value="PROTEIN-S ISOPRENYLCYSTEINE O-METHYLTRANSFERASE"/>
    <property type="match status" value="1"/>
</dbReference>